<feature type="transmembrane region" description="Helical" evidence="1">
    <location>
        <begin position="34"/>
        <end position="52"/>
    </location>
</feature>
<organism evidence="2 3">
    <name type="scientific">Flintibacter faecis</name>
    <dbReference type="NCBI Taxonomy" id="2763047"/>
    <lineage>
        <taxon>Bacteria</taxon>
        <taxon>Bacillati</taxon>
        <taxon>Bacillota</taxon>
        <taxon>Clostridia</taxon>
        <taxon>Eubacteriales</taxon>
        <taxon>Flintibacter</taxon>
    </lineage>
</organism>
<reference evidence="2" key="1">
    <citation type="submission" date="2020-08" db="EMBL/GenBank/DDBJ databases">
        <title>Genome public.</title>
        <authorList>
            <person name="Liu C."/>
            <person name="Sun Q."/>
        </authorList>
    </citation>
    <scope>NUCLEOTIDE SEQUENCE</scope>
    <source>
        <strain evidence="2">BX5</strain>
    </source>
</reference>
<dbReference type="AlphaFoldDB" id="A0A8J6IY68"/>
<evidence type="ECO:0000313" key="3">
    <source>
        <dbReference type="Proteomes" id="UP000602260"/>
    </source>
</evidence>
<dbReference type="EMBL" id="JACOPN010000005">
    <property type="protein sequence ID" value="MBC5717325.1"/>
    <property type="molecule type" value="Genomic_DNA"/>
</dbReference>
<comment type="caution">
    <text evidence="2">The sequence shown here is derived from an EMBL/GenBank/DDBJ whole genome shotgun (WGS) entry which is preliminary data.</text>
</comment>
<evidence type="ECO:0000313" key="2">
    <source>
        <dbReference type="EMBL" id="MBC5717325.1"/>
    </source>
</evidence>
<dbReference type="Proteomes" id="UP000602260">
    <property type="component" value="Unassembled WGS sequence"/>
</dbReference>
<feature type="transmembrane region" description="Helical" evidence="1">
    <location>
        <begin position="6"/>
        <end position="25"/>
    </location>
</feature>
<dbReference type="InterPro" id="IPR027890">
    <property type="entry name" value="DUF4491"/>
</dbReference>
<evidence type="ECO:0000256" key="1">
    <source>
        <dbReference type="SAM" id="Phobius"/>
    </source>
</evidence>
<sequence length="96" mass="10648">MMLDGVIIGGIAFALIGLFHPIVIWSEYHFSSRCWPAFLLAGLALLAASLFVRQTIPSAALGVAGMSCLWSILELKEQEKRVARGWFPKKERKKST</sequence>
<keyword evidence="1" id="KW-0812">Transmembrane</keyword>
<keyword evidence="3" id="KW-1185">Reference proteome</keyword>
<keyword evidence="1" id="KW-1133">Transmembrane helix</keyword>
<proteinExistence type="predicted"/>
<protein>
    <submittedName>
        <fullName evidence="2">DUF4491 family protein</fullName>
    </submittedName>
</protein>
<dbReference type="Pfam" id="PF14898">
    <property type="entry name" value="DUF4491"/>
    <property type="match status" value="1"/>
</dbReference>
<accession>A0A8J6IY68</accession>
<name>A0A8J6IY68_9FIRM</name>
<keyword evidence="1" id="KW-0472">Membrane</keyword>
<gene>
    <name evidence="2" type="ORF">H8S55_08340</name>
</gene>